<keyword evidence="1" id="KW-1133">Transmembrane helix</keyword>
<feature type="transmembrane region" description="Helical" evidence="1">
    <location>
        <begin position="306"/>
        <end position="327"/>
    </location>
</feature>
<dbReference type="Proteomes" id="UP000051952">
    <property type="component" value="Unassembled WGS sequence"/>
</dbReference>
<dbReference type="InterPro" id="IPR036719">
    <property type="entry name" value="Neuro-gated_channel_TM_sf"/>
</dbReference>
<dbReference type="GO" id="GO:0005216">
    <property type="term" value="F:monoatomic ion channel activity"/>
    <property type="evidence" value="ECO:0007669"/>
    <property type="project" value="InterPro"/>
</dbReference>
<dbReference type="EMBL" id="CYKH01001944">
    <property type="protein sequence ID" value="CUG91610.1"/>
    <property type="molecule type" value="Genomic_DNA"/>
</dbReference>
<evidence type="ECO:0000313" key="3">
    <source>
        <dbReference type="Proteomes" id="UP000051952"/>
    </source>
</evidence>
<keyword evidence="1 2" id="KW-0812">Transmembrane</keyword>
<dbReference type="InterPro" id="IPR038050">
    <property type="entry name" value="Neuro_actylchol_rec"/>
</dbReference>
<dbReference type="VEuPathDB" id="TriTrypDB:BSAL_32945"/>
<feature type="transmembrane region" description="Helical" evidence="1">
    <location>
        <begin position="356"/>
        <end position="377"/>
    </location>
</feature>
<dbReference type="GO" id="GO:0016020">
    <property type="term" value="C:membrane"/>
    <property type="evidence" value="ECO:0007669"/>
    <property type="project" value="InterPro"/>
</dbReference>
<organism evidence="2 3">
    <name type="scientific">Bodo saltans</name>
    <name type="common">Flagellated protozoan</name>
    <dbReference type="NCBI Taxonomy" id="75058"/>
    <lineage>
        <taxon>Eukaryota</taxon>
        <taxon>Discoba</taxon>
        <taxon>Euglenozoa</taxon>
        <taxon>Kinetoplastea</taxon>
        <taxon>Metakinetoplastina</taxon>
        <taxon>Eubodonida</taxon>
        <taxon>Bodonidae</taxon>
        <taxon>Bodo</taxon>
    </lineage>
</organism>
<dbReference type="GO" id="GO:0004888">
    <property type="term" value="F:transmembrane signaling receptor activity"/>
    <property type="evidence" value="ECO:0007669"/>
    <property type="project" value="InterPro"/>
</dbReference>
<gene>
    <name evidence="2" type="ORF">BSAL_32945</name>
</gene>
<evidence type="ECO:0000313" key="2">
    <source>
        <dbReference type="EMBL" id="CUG91610.1"/>
    </source>
</evidence>
<dbReference type="AlphaFoldDB" id="A0A0S4JQM9"/>
<dbReference type="InterPro" id="IPR006201">
    <property type="entry name" value="Neur_channel"/>
</dbReference>
<name>A0A0S4JQM9_BODSA</name>
<dbReference type="Gene3D" id="1.20.58.390">
    <property type="entry name" value="Neurotransmitter-gated ion-channel transmembrane domain"/>
    <property type="match status" value="1"/>
</dbReference>
<keyword evidence="1" id="KW-0472">Membrane</keyword>
<evidence type="ECO:0000256" key="1">
    <source>
        <dbReference type="SAM" id="Phobius"/>
    </source>
</evidence>
<feature type="transmembrane region" description="Helical" evidence="1">
    <location>
        <begin position="272"/>
        <end position="294"/>
    </location>
</feature>
<feature type="transmembrane region" description="Helical" evidence="1">
    <location>
        <begin position="244"/>
        <end position="266"/>
    </location>
</feature>
<accession>A0A0S4JQM9</accession>
<sequence length="406" mass="44730">MSDSRPSSISQPLIKTASTAGGLELSSLRPESKAMEWDEHRRVLRLGLALYRMWDIDDAKCTFCADFRIHATWLALPDEGSNLGSGMVAGGDVSRTSPQIPEWNFANAVDDVAVVDTDAPRLLHPQSKGAGALSRLWTCSVRYRGTFFRDHSAEQDEAFRKFPMDSHHLDVVVRVPRVHQQQFAAVEADPTRNSCDAILTRKDAGLVDFCVLDVSAWVFVNEPTASNFKPDFIMSVRVARRAKYYLVCVYLPLVVISLMSLVSFLMDALSDRVNLVLTAVLCVVAFKFTVASRLPILSNATHLDRYIGSLYALFVAMTLGHVVRHILLLRGDIVSAVDIGGSGTGEAWDIVSFDGIAGLAYGALSVVLHTAAVVQLYRYEQFVATASSRVVLRGNEYKRFSPINGK</sequence>
<reference evidence="3" key="1">
    <citation type="submission" date="2015-09" db="EMBL/GenBank/DDBJ databases">
        <authorList>
            <consortium name="Pathogen Informatics"/>
        </authorList>
    </citation>
    <scope>NUCLEOTIDE SEQUENCE [LARGE SCALE GENOMIC DNA]</scope>
    <source>
        <strain evidence="3">Lake Konstanz</strain>
    </source>
</reference>
<protein>
    <submittedName>
        <fullName evidence="2">Transmembrane protein, putative</fullName>
    </submittedName>
</protein>
<keyword evidence="3" id="KW-1185">Reference proteome</keyword>
<dbReference type="SUPFAM" id="SSF90112">
    <property type="entry name" value="Neurotransmitter-gated ion-channel transmembrane pore"/>
    <property type="match status" value="1"/>
</dbReference>
<proteinExistence type="predicted"/>
<dbReference type="PANTHER" id="PTHR18945">
    <property type="entry name" value="NEUROTRANSMITTER GATED ION CHANNEL"/>
    <property type="match status" value="1"/>
</dbReference>